<gene>
    <name evidence="1" type="ORF">Cboi01_000274000</name>
</gene>
<name>A0ACB5TPR5_CANBO</name>
<organism evidence="1 2">
    <name type="scientific">Candida boidinii</name>
    <name type="common">Yeast</name>
    <dbReference type="NCBI Taxonomy" id="5477"/>
    <lineage>
        <taxon>Eukaryota</taxon>
        <taxon>Fungi</taxon>
        <taxon>Dikarya</taxon>
        <taxon>Ascomycota</taxon>
        <taxon>Saccharomycotina</taxon>
        <taxon>Pichiomycetes</taxon>
        <taxon>Pichiales</taxon>
        <taxon>Pichiaceae</taxon>
        <taxon>Ogataea</taxon>
        <taxon>Ogataea/Candida clade</taxon>
    </lineage>
</organism>
<evidence type="ECO:0000313" key="2">
    <source>
        <dbReference type="Proteomes" id="UP001165101"/>
    </source>
</evidence>
<evidence type="ECO:0000313" key="1">
    <source>
        <dbReference type="EMBL" id="GME92417.1"/>
    </source>
</evidence>
<sequence>MVNSISEITKSNSIEFKSNILTNEFKDNLNKNHFVALSKVIVEFDKSFWPNVDKFIIVPTIDSKDEIFNNNNNKDDTIKTLPFNSIPENSPKPFEFASLVSNLQNVRNIPALMFLIPEPASFFIENDKSENKSKTWELIKPLISKISNISESELPIPKILITTNWSVDPYSQGSISGNAPNDEFVNPSILKGLGKIRFAGEHAIADGHGCAHGAYASGKREAEYIINDINGK</sequence>
<dbReference type="EMBL" id="BSXV01001311">
    <property type="protein sequence ID" value="GME92417.1"/>
    <property type="molecule type" value="Genomic_DNA"/>
</dbReference>
<proteinExistence type="predicted"/>
<protein>
    <submittedName>
        <fullName evidence="1">Unnamed protein product</fullName>
    </submittedName>
</protein>
<keyword evidence="2" id="KW-1185">Reference proteome</keyword>
<reference evidence="1" key="1">
    <citation type="submission" date="2023-04" db="EMBL/GenBank/DDBJ databases">
        <title>Candida boidinii NBRC 1967.</title>
        <authorList>
            <person name="Ichikawa N."/>
            <person name="Sato H."/>
            <person name="Tonouchi N."/>
        </authorList>
    </citation>
    <scope>NUCLEOTIDE SEQUENCE</scope>
    <source>
        <strain evidence="1">NBRC 1967</strain>
    </source>
</reference>
<dbReference type="Proteomes" id="UP001165101">
    <property type="component" value="Unassembled WGS sequence"/>
</dbReference>
<accession>A0ACB5TPR5</accession>
<comment type="caution">
    <text evidence="1">The sequence shown here is derived from an EMBL/GenBank/DDBJ whole genome shotgun (WGS) entry which is preliminary data.</text>
</comment>